<dbReference type="AlphaFoldDB" id="A0A061R6F4"/>
<gene>
    <name evidence="2" type="ORF">TSPGSL018_14497</name>
    <name evidence="4" type="ORF">TSPGSL018_26590</name>
    <name evidence="3" type="ORF">TSPGSL018_28016</name>
</gene>
<evidence type="ECO:0000313" key="2">
    <source>
        <dbReference type="EMBL" id="JAC66091.1"/>
    </source>
</evidence>
<dbReference type="FunFam" id="3.40.50.150:FF:000554">
    <property type="entry name" value="Cation-transporting ATPase"/>
    <property type="match status" value="1"/>
</dbReference>
<dbReference type="CDD" id="cd02440">
    <property type="entry name" value="AdoMet_MTases"/>
    <property type="match status" value="1"/>
</dbReference>
<evidence type="ECO:0000256" key="1">
    <source>
        <dbReference type="ARBA" id="ARBA00010815"/>
    </source>
</evidence>
<sequence>MGLFGALFDSLYDSAFKAAVAVIEKDVVPDFIIRSGIRYLLSTRLAQESKDGEKAQKHVMGFVEELKGMPLAIETDAANEQHYEVPTEYFLLCLGKNLKYSSCIYPRGNETLSEAEEAMLELYCQRAQLQDGQDVLELGCGWGSLCLFVAGKYPNSRVTAVSNSKTQKALIDQRAKERGITNLTVLTENMVNFQTTKSFDRVVSVEMFEHMKNYRELMRRISGWLKPGGLLFVHIFVHRRFPYHFEVEREDDWMAKYFFSGGTMPSLDLLLYFQEHLACEGVWYINGSHYSKTLEAWLERQDRNRGNIMPIFQETYGAGEARKWWVYWRLFYLACSELFNYSGGNEWGVGHYVFRKR</sequence>
<name>A0A061R6F4_9CHLO</name>
<protein>
    <submittedName>
        <fullName evidence="2">Cyclopropane-fatty-acyl-phospholipid synthase</fullName>
    </submittedName>
</protein>
<accession>A0A061R6F4</accession>
<dbReference type="EMBL" id="GBEZ01020592">
    <property type="protein sequence ID" value="JAC66091.1"/>
    <property type="molecule type" value="Transcribed_RNA"/>
</dbReference>
<dbReference type="PANTHER" id="PTHR43832">
    <property type="match status" value="1"/>
</dbReference>
<dbReference type="EMBL" id="GBEZ01012121">
    <property type="protein sequence ID" value="JAC73739.1"/>
    <property type="molecule type" value="Transcribed_RNA"/>
</dbReference>
<organism evidence="2">
    <name type="scientific">Tetraselmis sp. GSL018</name>
    <dbReference type="NCBI Taxonomy" id="582737"/>
    <lineage>
        <taxon>Eukaryota</taxon>
        <taxon>Viridiplantae</taxon>
        <taxon>Chlorophyta</taxon>
        <taxon>core chlorophytes</taxon>
        <taxon>Chlorodendrophyceae</taxon>
        <taxon>Chlorodendrales</taxon>
        <taxon>Chlorodendraceae</taxon>
        <taxon>Tetraselmis</taxon>
    </lineage>
</organism>
<proteinExistence type="inferred from homology"/>
<dbReference type="PANTHER" id="PTHR43832:SF1">
    <property type="entry name" value="S-ADENOSYL-L-METHIONINE-DEPENDENT METHYLTRANSFERASES SUPERFAMILY PROTEIN"/>
    <property type="match status" value="1"/>
</dbReference>
<evidence type="ECO:0000313" key="4">
    <source>
        <dbReference type="EMBL" id="JAC74207.1"/>
    </source>
</evidence>
<dbReference type="EMBL" id="GBEZ01011594">
    <property type="protein sequence ID" value="JAC74207.1"/>
    <property type="molecule type" value="Transcribed_RNA"/>
</dbReference>
<dbReference type="Pfam" id="PF02353">
    <property type="entry name" value="CMAS"/>
    <property type="match status" value="1"/>
</dbReference>
<comment type="similarity">
    <text evidence="1">Belongs to the CFA/CMAS family.</text>
</comment>
<dbReference type="Gene3D" id="3.40.50.150">
    <property type="entry name" value="Vaccinia Virus protein VP39"/>
    <property type="match status" value="1"/>
</dbReference>
<reference evidence="2" key="1">
    <citation type="submission" date="2014-05" db="EMBL/GenBank/DDBJ databases">
        <title>The transcriptome of the halophilic microalga Tetraselmis sp. GSL018 isolated from the Great Salt Lake, Utah.</title>
        <authorList>
            <person name="Jinkerson R.E."/>
            <person name="D'Adamo S."/>
            <person name="Posewitz M.C."/>
        </authorList>
    </citation>
    <scope>NUCLEOTIDE SEQUENCE</scope>
    <source>
        <strain evidence="2">GSL018</strain>
    </source>
</reference>
<dbReference type="InterPro" id="IPR029063">
    <property type="entry name" value="SAM-dependent_MTases_sf"/>
</dbReference>
<dbReference type="SUPFAM" id="SSF53335">
    <property type="entry name" value="S-adenosyl-L-methionine-dependent methyltransferases"/>
    <property type="match status" value="1"/>
</dbReference>
<evidence type="ECO:0000313" key="3">
    <source>
        <dbReference type="EMBL" id="JAC73739.1"/>
    </source>
</evidence>